<dbReference type="SUPFAM" id="SSF55729">
    <property type="entry name" value="Acyl-CoA N-acyltransferases (Nat)"/>
    <property type="match status" value="1"/>
</dbReference>
<dbReference type="Proteomes" id="UP000069241">
    <property type="component" value="Chromosome"/>
</dbReference>
<feature type="domain" description="N-acetyltransferase" evidence="1">
    <location>
        <begin position="1"/>
        <end position="161"/>
    </location>
</feature>
<organism evidence="2 3">
    <name type="scientific">Desulfovibrio fairfieldensis</name>
    <dbReference type="NCBI Taxonomy" id="44742"/>
    <lineage>
        <taxon>Bacteria</taxon>
        <taxon>Pseudomonadati</taxon>
        <taxon>Thermodesulfobacteriota</taxon>
        <taxon>Desulfovibrionia</taxon>
        <taxon>Desulfovibrionales</taxon>
        <taxon>Desulfovibrionaceae</taxon>
        <taxon>Desulfovibrio</taxon>
    </lineage>
</organism>
<dbReference type="EMBL" id="CP014229">
    <property type="protein sequence ID" value="AMD88748.1"/>
    <property type="molecule type" value="Genomic_DNA"/>
</dbReference>
<dbReference type="GO" id="GO:0016747">
    <property type="term" value="F:acyltransferase activity, transferring groups other than amino-acyl groups"/>
    <property type="evidence" value="ECO:0007669"/>
    <property type="project" value="InterPro"/>
</dbReference>
<reference evidence="3" key="1">
    <citation type="submission" date="2016-02" db="EMBL/GenBank/DDBJ databases">
        <authorList>
            <person name="Holder M.E."/>
            <person name="Ajami N.J."/>
            <person name="Petrosino J.F."/>
        </authorList>
    </citation>
    <scope>NUCLEOTIDE SEQUENCE [LARGE SCALE GENOMIC DNA]</scope>
    <source>
        <strain evidence="3">CCUG 45958</strain>
    </source>
</reference>
<dbReference type="STRING" id="44742.AXF13_00655"/>
<name>A0A0X8JH69_9BACT</name>
<dbReference type="PROSITE" id="PS51186">
    <property type="entry name" value="GNAT"/>
    <property type="match status" value="1"/>
</dbReference>
<keyword evidence="3" id="KW-1185">Reference proteome</keyword>
<evidence type="ECO:0000259" key="1">
    <source>
        <dbReference type="PROSITE" id="PS51186"/>
    </source>
</evidence>
<dbReference type="Gene3D" id="3.40.630.30">
    <property type="match status" value="1"/>
</dbReference>
<sequence>MNIRLARPGDSAALLRIYAQYIDTPVTFEYTLPSENEFAARIGAISAEYPYLVCEEDGETLGYAYAHRQAEREAYQWNAELSVYLDPASTSRGIGARLYRMLLDILLLQGVRTAYALVTLPNRKSERLHASLGFQTLTIQRKAGFKGGTWHDVAWYTKDLAPHDADPQPILPVERISAERLQQILNTRP</sequence>
<dbReference type="PANTHER" id="PTHR43072">
    <property type="entry name" value="N-ACETYLTRANSFERASE"/>
    <property type="match status" value="1"/>
</dbReference>
<evidence type="ECO:0000313" key="2">
    <source>
        <dbReference type="EMBL" id="AMD88748.1"/>
    </source>
</evidence>
<dbReference type="RefSeq" id="WP_062251246.1">
    <property type="nucleotide sequence ID" value="NZ_CP014229.1"/>
</dbReference>
<evidence type="ECO:0000313" key="3">
    <source>
        <dbReference type="Proteomes" id="UP000069241"/>
    </source>
</evidence>
<proteinExistence type="predicted"/>
<protein>
    <submittedName>
        <fullName evidence="2">Phosphinothricin acetyltransferase</fullName>
    </submittedName>
</protein>
<keyword evidence="2" id="KW-0808">Transferase</keyword>
<dbReference type="InterPro" id="IPR000182">
    <property type="entry name" value="GNAT_dom"/>
</dbReference>
<dbReference type="KEGG" id="dfi:AXF13_00655"/>
<accession>A0A0X8JH69</accession>
<gene>
    <name evidence="2" type="ORF">AXF13_00655</name>
</gene>
<dbReference type="PANTHER" id="PTHR43072:SF8">
    <property type="entry name" value="ACYLTRANSFERASE FABY-RELATED"/>
    <property type="match status" value="1"/>
</dbReference>
<dbReference type="InterPro" id="IPR016181">
    <property type="entry name" value="Acyl_CoA_acyltransferase"/>
</dbReference>
<dbReference type="Pfam" id="PF13420">
    <property type="entry name" value="Acetyltransf_4"/>
    <property type="match status" value="1"/>
</dbReference>
<dbReference type="AlphaFoldDB" id="A0A0X8JH69"/>
<dbReference type="CDD" id="cd04301">
    <property type="entry name" value="NAT_SF"/>
    <property type="match status" value="1"/>
</dbReference>